<comment type="subcellular location">
    <subcellularLocation>
        <location evidence="1">Cytoplasm</location>
    </subcellularLocation>
</comment>
<sequence>MYIKEAVVNNQVGLHARPATFFIQKANEFKSSIWVEKDERRVNAKSLLGVLSLGIVKGTAIRLIADGPDENAAVEALAELISSNFAE</sequence>
<dbReference type="NCBIfam" id="TIGR01003">
    <property type="entry name" value="PTS_HPr_family"/>
    <property type="match status" value="1"/>
</dbReference>
<evidence type="ECO:0000259" key="4">
    <source>
        <dbReference type="PROSITE" id="PS51350"/>
    </source>
</evidence>
<evidence type="ECO:0000256" key="1">
    <source>
        <dbReference type="ARBA" id="ARBA00004496"/>
    </source>
</evidence>
<dbReference type="PANTHER" id="PTHR33705">
    <property type="entry name" value="PHOSPHOCARRIER PROTEIN HPR"/>
    <property type="match status" value="1"/>
</dbReference>
<dbReference type="InterPro" id="IPR050399">
    <property type="entry name" value="HPr"/>
</dbReference>
<feature type="domain" description="HPr" evidence="4">
    <location>
        <begin position="1"/>
        <end position="87"/>
    </location>
</feature>
<name>A0A645BQK9_9ZZZZ</name>
<dbReference type="Pfam" id="PF00381">
    <property type="entry name" value="PTS-HPr"/>
    <property type="match status" value="1"/>
</dbReference>
<organism evidence="5">
    <name type="scientific">bioreactor metagenome</name>
    <dbReference type="NCBI Taxonomy" id="1076179"/>
    <lineage>
        <taxon>unclassified sequences</taxon>
        <taxon>metagenomes</taxon>
        <taxon>ecological metagenomes</taxon>
    </lineage>
</organism>
<keyword evidence="2" id="KW-0963">Cytoplasm</keyword>
<evidence type="ECO:0000256" key="3">
    <source>
        <dbReference type="ARBA" id="ARBA00022683"/>
    </source>
</evidence>
<dbReference type="InterPro" id="IPR002114">
    <property type="entry name" value="PTS_HPr_Ser_P_site"/>
</dbReference>
<accession>A0A645BQK9</accession>
<evidence type="ECO:0000313" key="5">
    <source>
        <dbReference type="EMBL" id="MPM67527.1"/>
    </source>
</evidence>
<dbReference type="GO" id="GO:0009401">
    <property type="term" value="P:phosphoenolpyruvate-dependent sugar phosphotransferase system"/>
    <property type="evidence" value="ECO:0007669"/>
    <property type="project" value="UniProtKB-KW"/>
</dbReference>
<dbReference type="Gene3D" id="3.30.1340.10">
    <property type="entry name" value="HPr-like"/>
    <property type="match status" value="1"/>
</dbReference>
<dbReference type="InterPro" id="IPR000032">
    <property type="entry name" value="HPr-like"/>
</dbReference>
<proteinExistence type="predicted"/>
<gene>
    <name evidence="5" type="primary">crh_9</name>
    <name evidence="5" type="ORF">SDC9_114450</name>
</gene>
<dbReference type="AlphaFoldDB" id="A0A645BQK9"/>
<keyword evidence="3" id="KW-0598">Phosphotransferase system</keyword>
<evidence type="ECO:0000256" key="2">
    <source>
        <dbReference type="ARBA" id="ARBA00022490"/>
    </source>
</evidence>
<dbReference type="SUPFAM" id="SSF55594">
    <property type="entry name" value="HPr-like"/>
    <property type="match status" value="1"/>
</dbReference>
<dbReference type="PROSITE" id="PS00589">
    <property type="entry name" value="PTS_HPR_SER"/>
    <property type="match status" value="1"/>
</dbReference>
<dbReference type="PROSITE" id="PS00369">
    <property type="entry name" value="PTS_HPR_HIS"/>
    <property type="match status" value="1"/>
</dbReference>
<comment type="caution">
    <text evidence="5">The sequence shown here is derived from an EMBL/GenBank/DDBJ whole genome shotgun (WGS) entry which is preliminary data.</text>
</comment>
<dbReference type="EMBL" id="VSSQ01021744">
    <property type="protein sequence ID" value="MPM67527.1"/>
    <property type="molecule type" value="Genomic_DNA"/>
</dbReference>
<dbReference type="PANTHER" id="PTHR33705:SF2">
    <property type="entry name" value="PHOSPHOCARRIER PROTEIN NPR"/>
    <property type="match status" value="1"/>
</dbReference>
<dbReference type="InterPro" id="IPR035895">
    <property type="entry name" value="HPr-like_sf"/>
</dbReference>
<dbReference type="GO" id="GO:0005737">
    <property type="term" value="C:cytoplasm"/>
    <property type="evidence" value="ECO:0007669"/>
    <property type="project" value="UniProtKB-SubCell"/>
</dbReference>
<dbReference type="PROSITE" id="PS51350">
    <property type="entry name" value="PTS_HPR_DOM"/>
    <property type="match status" value="1"/>
</dbReference>
<dbReference type="CDD" id="cd00367">
    <property type="entry name" value="PTS-HPr_like"/>
    <property type="match status" value="1"/>
</dbReference>
<protein>
    <submittedName>
        <fullName evidence="5">HPr-like protein Crh</fullName>
    </submittedName>
</protein>
<dbReference type="InterPro" id="IPR001020">
    <property type="entry name" value="PTS_HPr_His_P_site"/>
</dbReference>
<reference evidence="5" key="1">
    <citation type="submission" date="2019-08" db="EMBL/GenBank/DDBJ databases">
        <authorList>
            <person name="Kucharzyk K."/>
            <person name="Murdoch R.W."/>
            <person name="Higgins S."/>
            <person name="Loffler F."/>
        </authorList>
    </citation>
    <scope>NUCLEOTIDE SEQUENCE</scope>
</reference>
<dbReference type="PRINTS" id="PR00107">
    <property type="entry name" value="PHOSPHOCPHPR"/>
</dbReference>